<dbReference type="GO" id="GO:0030327">
    <property type="term" value="P:prenylated protein catabolic process"/>
    <property type="evidence" value="ECO:0007669"/>
    <property type="project" value="TreeGrafter"/>
</dbReference>
<dbReference type="PANTHER" id="PTHR15944">
    <property type="entry name" value="FARNESYLCYSTEINE LYASE"/>
    <property type="match status" value="1"/>
</dbReference>
<dbReference type="AlphaFoldDB" id="A0AA39GCF7"/>
<evidence type="ECO:0000259" key="9">
    <source>
        <dbReference type="Pfam" id="PF07156"/>
    </source>
</evidence>
<name>A0AA39GCF7_SARSR</name>
<feature type="chain" id="PRO_5041386425" description="Prenylcysteine lyase domain-containing protein" evidence="8">
    <location>
        <begin position="18"/>
        <end position="532"/>
    </location>
</feature>
<dbReference type="Pfam" id="PF13450">
    <property type="entry name" value="NAD_binding_8"/>
    <property type="match status" value="1"/>
</dbReference>
<keyword evidence="6" id="KW-0560">Oxidoreductase</keyword>
<evidence type="ECO:0000313" key="10">
    <source>
        <dbReference type="EMBL" id="KAK0384576.1"/>
    </source>
</evidence>
<dbReference type="Proteomes" id="UP001175261">
    <property type="component" value="Unassembled WGS sequence"/>
</dbReference>
<evidence type="ECO:0000313" key="11">
    <source>
        <dbReference type="Proteomes" id="UP001175261"/>
    </source>
</evidence>
<evidence type="ECO:0000256" key="2">
    <source>
        <dbReference type="ARBA" id="ARBA00009967"/>
    </source>
</evidence>
<reference evidence="10" key="1">
    <citation type="submission" date="2022-10" db="EMBL/GenBank/DDBJ databases">
        <title>Determination and structural analysis of whole genome sequence of Sarocladium strictum F4-1.</title>
        <authorList>
            <person name="Hu L."/>
            <person name="Jiang Y."/>
        </authorList>
    </citation>
    <scope>NUCLEOTIDE SEQUENCE</scope>
    <source>
        <strain evidence="10">F4-1</strain>
    </source>
</reference>
<keyword evidence="4 8" id="KW-0732">Signal</keyword>
<evidence type="ECO:0000256" key="8">
    <source>
        <dbReference type="SAM" id="SignalP"/>
    </source>
</evidence>
<dbReference type="InterPro" id="IPR036188">
    <property type="entry name" value="FAD/NAD-bd_sf"/>
</dbReference>
<feature type="domain" description="Prenylcysteine lyase" evidence="9">
    <location>
        <begin position="145"/>
        <end position="508"/>
    </location>
</feature>
<accession>A0AA39GCF7</accession>
<comment type="similarity">
    <text evidence="2">Belongs to the prenylcysteine oxidase family.</text>
</comment>
<evidence type="ECO:0000256" key="6">
    <source>
        <dbReference type="ARBA" id="ARBA00023002"/>
    </source>
</evidence>
<dbReference type="GO" id="GO:0030328">
    <property type="term" value="P:prenylcysteine catabolic process"/>
    <property type="evidence" value="ECO:0007669"/>
    <property type="project" value="InterPro"/>
</dbReference>
<keyword evidence="5" id="KW-0274">FAD</keyword>
<dbReference type="Pfam" id="PF07156">
    <property type="entry name" value="Prenylcys_lyase"/>
    <property type="match status" value="1"/>
</dbReference>
<evidence type="ECO:0000256" key="3">
    <source>
        <dbReference type="ARBA" id="ARBA00022630"/>
    </source>
</evidence>
<feature type="signal peptide" evidence="8">
    <location>
        <begin position="1"/>
        <end position="17"/>
    </location>
</feature>
<comment type="caution">
    <text evidence="10">The sequence shown here is derived from an EMBL/GenBank/DDBJ whole genome shotgun (WGS) entry which is preliminary data.</text>
</comment>
<protein>
    <recommendedName>
        <fullName evidence="9">Prenylcysteine lyase domain-containing protein</fullName>
    </recommendedName>
</protein>
<dbReference type="PANTHER" id="PTHR15944:SF0">
    <property type="entry name" value="PRENYLCYSTEINE LYASE DOMAIN-CONTAINING PROTEIN"/>
    <property type="match status" value="1"/>
</dbReference>
<dbReference type="EMBL" id="JAPDFR010000008">
    <property type="protein sequence ID" value="KAK0384576.1"/>
    <property type="molecule type" value="Genomic_DNA"/>
</dbReference>
<organism evidence="10 11">
    <name type="scientific">Sarocladium strictum</name>
    <name type="common">Black bundle disease fungus</name>
    <name type="synonym">Acremonium strictum</name>
    <dbReference type="NCBI Taxonomy" id="5046"/>
    <lineage>
        <taxon>Eukaryota</taxon>
        <taxon>Fungi</taxon>
        <taxon>Dikarya</taxon>
        <taxon>Ascomycota</taxon>
        <taxon>Pezizomycotina</taxon>
        <taxon>Sordariomycetes</taxon>
        <taxon>Hypocreomycetidae</taxon>
        <taxon>Hypocreales</taxon>
        <taxon>Sarocladiaceae</taxon>
        <taxon>Sarocladium</taxon>
    </lineage>
</organism>
<dbReference type="GO" id="GO:0001735">
    <property type="term" value="F:prenylcysteine oxidase activity"/>
    <property type="evidence" value="ECO:0007669"/>
    <property type="project" value="InterPro"/>
</dbReference>
<dbReference type="Gene3D" id="3.50.50.60">
    <property type="entry name" value="FAD/NAD(P)-binding domain"/>
    <property type="match status" value="1"/>
</dbReference>
<evidence type="ECO:0000256" key="4">
    <source>
        <dbReference type="ARBA" id="ARBA00022729"/>
    </source>
</evidence>
<proteinExistence type="inferred from homology"/>
<evidence type="ECO:0000256" key="5">
    <source>
        <dbReference type="ARBA" id="ARBA00022827"/>
    </source>
</evidence>
<dbReference type="InterPro" id="IPR010795">
    <property type="entry name" value="Prenylcys_lyase"/>
</dbReference>
<comment type="cofactor">
    <cofactor evidence="1">
        <name>FAD</name>
        <dbReference type="ChEBI" id="CHEBI:57692"/>
    </cofactor>
</comment>
<dbReference type="InterPro" id="IPR017046">
    <property type="entry name" value="Prenylcysteine_Oxase1"/>
</dbReference>
<keyword evidence="3" id="KW-0285">Flavoprotein</keyword>
<gene>
    <name evidence="10" type="ORF">NLU13_8662</name>
</gene>
<evidence type="ECO:0000256" key="7">
    <source>
        <dbReference type="ARBA" id="ARBA00023180"/>
    </source>
</evidence>
<keyword evidence="7" id="KW-0325">Glycoprotein</keyword>
<evidence type="ECO:0000256" key="1">
    <source>
        <dbReference type="ARBA" id="ARBA00001974"/>
    </source>
</evidence>
<sequence length="532" mass="58384">MRLSIGTVSALLGGTTALATIPNDDPPRVRNIAIIGAGAAGSSAAYHLNQLSSSSLPLNITMFEKSPVIGGRTLTLPVHDSPLLPVEVGASIFVSANAILVNATRDFGLQTSRLGDASVTGLDGDEITAIWDGESFVFQTRSGDKWWWEAVKMVWKYGTSPYYAVKLVEKTVNTFLQLYQEPMFPFRSLTESAMELGLNQVTGVTGEQFLEANKIDKSFSRHIIQAATRVNYASNLAYIHGLETMGGNWQIFDGMVSRSGAHVQLNTTVTTVDLVRDPQEKTSPSAQYTVDTKGAASSDVRGEKYPVAFDSVIMASPWQFSQIKAEPSVVRDRVDPIPYTHLHVTLFTSPLRLRPGFFGLRPTDRSPSSVYTTLRKDEIPRAGKDGVGDTGFYSISTLRKIINPHTGAEEYLYKIFSAEAVTASFLSDLFGADVPKSFTSETITWHHAHVFDAYPIELPRVTFQDPVIGEKVYYTSGMESFISCMETMALMGKNVARLAVEDLAKEEDADAIQDNRQVLRCSSYTLTHQSTV</sequence>
<keyword evidence="11" id="KW-1185">Reference proteome</keyword>
<dbReference type="SUPFAM" id="SSF51905">
    <property type="entry name" value="FAD/NAD(P)-binding domain"/>
    <property type="match status" value="1"/>
</dbReference>
<dbReference type="PIRSF" id="PIRSF036292">
    <property type="entry name" value="Prenylcysteine_oxidase"/>
    <property type="match status" value="1"/>
</dbReference>